<gene>
    <name evidence="1" type="primary">Itpripl1_0</name>
    <name evidence="1" type="ORF">ZAPATR_R07428</name>
</gene>
<dbReference type="AlphaFoldDB" id="A0A7L3FE00"/>
<dbReference type="Proteomes" id="UP000557426">
    <property type="component" value="Unassembled WGS sequence"/>
</dbReference>
<dbReference type="InterPro" id="IPR026250">
    <property type="entry name" value="ITPRIP-like"/>
</dbReference>
<dbReference type="EMBL" id="VZTU01014492">
    <property type="protein sequence ID" value="NXT78518.1"/>
    <property type="molecule type" value="Genomic_DNA"/>
</dbReference>
<accession>A0A7L3FE00</accession>
<reference evidence="1 2" key="1">
    <citation type="submission" date="2019-09" db="EMBL/GenBank/DDBJ databases">
        <title>Bird 10,000 Genomes (B10K) Project - Family phase.</title>
        <authorList>
            <person name="Zhang G."/>
        </authorList>
    </citation>
    <scope>NUCLEOTIDE SEQUENCE [LARGE SCALE GENOMIC DNA]</scope>
    <source>
        <strain evidence="1">B10K-DU-011-47</strain>
        <tissue evidence="1">Mixed tissue sample</tissue>
    </source>
</reference>
<sequence length="378" mass="43627">EEEEEESDDSDDGEGNLGRIFAEHIQWPKQNLIYRSQVVEELVGDVIRIFQGLFTKKFFPVLQPPIGVGSTFEGWSPQEDDAVYSLLIPMNAPSGHVFHLELGTPREIPAKHARIRVELECTCTNEQLVGKMLCFLHHSEEELKRNQGPSLLHTLCTGSYLDVQKTLCWFQKFVRSAWMLLPQSCNYCMKVLLSSRSCKLQMTNTFKRTYFVEIMFGVQQGDSDIFMSSQSTEASSTSNTMWPETYAVAEVKFFRCMARQTPHDSFHLKCLQVFAYIHVGYGFPIYVFKTAVMHLLTTIPLSGWRRKHFLLQLWDIMSYLRCCLEERCLNHFFIGNENVPGEIHLPLACQRAEPFNLFWYLVQDPAAHAKALHDFSEL</sequence>
<dbReference type="GO" id="GO:0016020">
    <property type="term" value="C:membrane"/>
    <property type="evidence" value="ECO:0007669"/>
    <property type="project" value="TreeGrafter"/>
</dbReference>
<feature type="non-terminal residue" evidence="1">
    <location>
        <position position="378"/>
    </location>
</feature>
<comment type="caution">
    <text evidence="1">The sequence shown here is derived from an EMBL/GenBank/DDBJ whole genome shotgun (WGS) entry which is preliminary data.</text>
</comment>
<dbReference type="PANTHER" id="PTHR10656:SF40">
    <property type="entry name" value="INOSITOL 1,4,5-TRISPHOSPHATE RECEPTOR-INTERACTING PROTEIN-LIKE 1"/>
    <property type="match status" value="1"/>
</dbReference>
<dbReference type="PRINTS" id="PR02107">
    <property type="entry name" value="INOS145TPRIP"/>
</dbReference>
<organism evidence="1 2">
    <name type="scientific">Zapornia atra</name>
    <name type="common">Henderson crake</name>
    <dbReference type="NCBI Taxonomy" id="2585822"/>
    <lineage>
        <taxon>Eukaryota</taxon>
        <taxon>Metazoa</taxon>
        <taxon>Chordata</taxon>
        <taxon>Craniata</taxon>
        <taxon>Vertebrata</taxon>
        <taxon>Euteleostomi</taxon>
        <taxon>Archelosauria</taxon>
        <taxon>Archosauria</taxon>
        <taxon>Dinosauria</taxon>
        <taxon>Saurischia</taxon>
        <taxon>Theropoda</taxon>
        <taxon>Coelurosauria</taxon>
        <taxon>Aves</taxon>
        <taxon>Neognathae</taxon>
        <taxon>Neoaves</taxon>
        <taxon>Gruiformes</taxon>
        <taxon>Rallidae</taxon>
        <taxon>Zapornia</taxon>
    </lineage>
</organism>
<feature type="non-terminal residue" evidence="1">
    <location>
        <position position="1"/>
    </location>
</feature>
<dbReference type="SMART" id="SM01265">
    <property type="entry name" value="Mab-21"/>
    <property type="match status" value="1"/>
</dbReference>
<dbReference type="Gene3D" id="1.10.1410.40">
    <property type="match status" value="1"/>
</dbReference>
<proteinExistence type="predicted"/>
<dbReference type="PANTHER" id="PTHR10656">
    <property type="entry name" value="CELL FATE DETERMINING PROTEIN MAB21-RELATED"/>
    <property type="match status" value="1"/>
</dbReference>
<evidence type="ECO:0000313" key="1">
    <source>
        <dbReference type="EMBL" id="NXT78518.1"/>
    </source>
</evidence>
<keyword evidence="2" id="KW-1185">Reference proteome</keyword>
<dbReference type="InterPro" id="IPR024810">
    <property type="entry name" value="MAB21L/cGLR"/>
</dbReference>
<protein>
    <submittedName>
        <fullName evidence="1">IPIL1 protein</fullName>
    </submittedName>
</protein>
<name>A0A7L3FE00_9GRUI</name>
<evidence type="ECO:0000313" key="2">
    <source>
        <dbReference type="Proteomes" id="UP000557426"/>
    </source>
</evidence>